<evidence type="ECO:0000313" key="2">
    <source>
        <dbReference type="Proteomes" id="UP000250123"/>
    </source>
</evidence>
<organism evidence="1 2">
    <name type="scientific">Shewanella benthica</name>
    <dbReference type="NCBI Taxonomy" id="43661"/>
    <lineage>
        <taxon>Bacteria</taxon>
        <taxon>Pseudomonadati</taxon>
        <taxon>Pseudomonadota</taxon>
        <taxon>Gammaproteobacteria</taxon>
        <taxon>Alteromonadales</taxon>
        <taxon>Shewanellaceae</taxon>
        <taxon>Shewanella</taxon>
    </lineage>
</organism>
<proteinExistence type="predicted"/>
<sequence length="68" mass="7593">MKADSFRRIIPPNKSHSIAFPAIGDNYLHVQAPSFTIQWRSGISTSMYKKRTSKGAFHHNCVAGDDNS</sequence>
<gene>
    <name evidence="1" type="ORF">SHEWBE_1363</name>
</gene>
<dbReference type="KEGG" id="sbk:SHEWBE_1363"/>
<name>A0A330LY89_9GAMM</name>
<evidence type="ECO:0000313" key="1">
    <source>
        <dbReference type="EMBL" id="SQH75329.1"/>
    </source>
</evidence>
<dbReference type="Proteomes" id="UP000250123">
    <property type="component" value="Chromosome SHEWBE"/>
</dbReference>
<protein>
    <submittedName>
        <fullName evidence="1">Uncharacterized protein</fullName>
    </submittedName>
</protein>
<reference evidence="2" key="1">
    <citation type="submission" date="2018-06" db="EMBL/GenBank/DDBJ databases">
        <authorList>
            <person name="Cea G.-C."/>
            <person name="William W."/>
        </authorList>
    </citation>
    <scope>NUCLEOTIDE SEQUENCE [LARGE SCALE GENOMIC DNA]</scope>
    <source>
        <strain evidence="2">DB21MT-2</strain>
    </source>
</reference>
<accession>A0A330LY89</accession>
<dbReference type="EMBL" id="LS483452">
    <property type="protein sequence ID" value="SQH75329.1"/>
    <property type="molecule type" value="Genomic_DNA"/>
</dbReference>
<dbReference type="AlphaFoldDB" id="A0A330LY89"/>